<comment type="caution">
    <text evidence="14">The sequence shown here is derived from an EMBL/GenBank/DDBJ whole genome shotgun (WGS) entry which is preliminary data.</text>
</comment>
<dbReference type="SUPFAM" id="SSF55048">
    <property type="entry name" value="Probable ACP-binding domain of malonyl-CoA ACP transacylase"/>
    <property type="match status" value="2"/>
</dbReference>
<comment type="pathway">
    <text evidence="1">Antibiotic biosynthesis.</text>
</comment>
<dbReference type="InterPro" id="IPR006162">
    <property type="entry name" value="Ppantetheine_attach_site"/>
</dbReference>
<dbReference type="InterPro" id="IPR057326">
    <property type="entry name" value="KR_dom"/>
</dbReference>
<dbReference type="InterPro" id="IPR055123">
    <property type="entry name" value="SpnB-like_Rossmann"/>
</dbReference>
<dbReference type="SMART" id="SM00822">
    <property type="entry name" value="PKS_KR"/>
    <property type="match status" value="2"/>
</dbReference>
<evidence type="ECO:0000313" key="14">
    <source>
        <dbReference type="EMBL" id="MBB4922029.1"/>
    </source>
</evidence>
<dbReference type="FunFam" id="3.40.366.10:FF:000002">
    <property type="entry name" value="Probable polyketide synthase 2"/>
    <property type="match status" value="1"/>
</dbReference>
<feature type="region of interest" description="C-terminal hotdog fold" evidence="9">
    <location>
        <begin position="1156"/>
        <end position="1348"/>
    </location>
</feature>
<accession>A0A7W7QYI0</accession>
<feature type="active site" description="Proton donor; for dehydratase activity" evidence="9">
    <location>
        <position position="2958"/>
    </location>
</feature>
<dbReference type="Pfam" id="PF14765">
    <property type="entry name" value="PS-DH"/>
    <property type="match status" value="2"/>
</dbReference>
<keyword evidence="3" id="KW-0597">Phosphoprotein</keyword>
<dbReference type="CDD" id="cd00833">
    <property type="entry name" value="PKS"/>
    <property type="match status" value="2"/>
</dbReference>
<dbReference type="SUPFAM" id="SSF52151">
    <property type="entry name" value="FabD/lysophospholipase-like"/>
    <property type="match status" value="2"/>
</dbReference>
<dbReference type="SUPFAM" id="SSF53901">
    <property type="entry name" value="Thiolase-like"/>
    <property type="match status" value="2"/>
</dbReference>
<evidence type="ECO:0000313" key="15">
    <source>
        <dbReference type="Proteomes" id="UP000540506"/>
    </source>
</evidence>
<dbReference type="InterPro" id="IPR020807">
    <property type="entry name" value="PKS_DH"/>
</dbReference>
<keyword evidence="5" id="KW-0677">Repeat</keyword>
<dbReference type="InterPro" id="IPR049551">
    <property type="entry name" value="PKS_DH_C"/>
</dbReference>
<dbReference type="CDD" id="cd08956">
    <property type="entry name" value="KR_3_FAS_SDR_x"/>
    <property type="match status" value="2"/>
</dbReference>
<dbReference type="PANTHER" id="PTHR43775:SF51">
    <property type="entry name" value="INACTIVE PHENOLPHTHIOCEROL SYNTHESIS POLYKETIDE SYNTHASE TYPE I PKS1-RELATED"/>
    <property type="match status" value="1"/>
</dbReference>
<dbReference type="Gene3D" id="3.40.50.720">
    <property type="entry name" value="NAD(P)-binding Rossmann-like Domain"/>
    <property type="match status" value="2"/>
</dbReference>
<keyword evidence="7" id="KW-0511">Multifunctional enzyme</keyword>
<proteinExistence type="predicted"/>
<dbReference type="InterPro" id="IPR049900">
    <property type="entry name" value="PKS_mFAS_DH"/>
</dbReference>
<dbReference type="Pfam" id="PF22953">
    <property type="entry name" value="SpnB_Rossmann"/>
    <property type="match status" value="2"/>
</dbReference>
<dbReference type="InterPro" id="IPR018201">
    <property type="entry name" value="Ketoacyl_synth_AS"/>
</dbReference>
<keyword evidence="8" id="KW-0012">Acyltransferase</keyword>
<keyword evidence="15" id="KW-1185">Reference proteome</keyword>
<dbReference type="InterPro" id="IPR009081">
    <property type="entry name" value="PP-bd_ACP"/>
</dbReference>
<dbReference type="GO" id="GO:0033068">
    <property type="term" value="P:macrolide biosynthetic process"/>
    <property type="evidence" value="ECO:0007669"/>
    <property type="project" value="UniProtKB-ARBA"/>
</dbReference>
<dbReference type="SUPFAM" id="SSF47336">
    <property type="entry name" value="ACP-like"/>
    <property type="match status" value="3"/>
</dbReference>
<dbReference type="Pfam" id="PF16197">
    <property type="entry name" value="KAsynt_C_assoc"/>
    <property type="match status" value="1"/>
</dbReference>
<dbReference type="GO" id="GO:0004312">
    <property type="term" value="F:fatty acid synthase activity"/>
    <property type="evidence" value="ECO:0007669"/>
    <property type="project" value="TreeGrafter"/>
</dbReference>
<dbReference type="InterPro" id="IPR016036">
    <property type="entry name" value="Malonyl_transacylase_ACP-bd"/>
</dbReference>
<dbReference type="InterPro" id="IPR032821">
    <property type="entry name" value="PKS_assoc"/>
</dbReference>
<feature type="compositionally biased region" description="Basic and acidic residues" evidence="10">
    <location>
        <begin position="1236"/>
        <end position="1246"/>
    </location>
</feature>
<dbReference type="InterPro" id="IPR050091">
    <property type="entry name" value="PKS_NRPS_Biosynth_Enz"/>
</dbReference>
<feature type="domain" description="Carrier" evidence="11">
    <location>
        <begin position="1788"/>
        <end position="1863"/>
    </location>
</feature>
<evidence type="ECO:0000259" key="12">
    <source>
        <dbReference type="PROSITE" id="PS52004"/>
    </source>
</evidence>
<reference evidence="14 15" key="1">
    <citation type="submission" date="2020-08" db="EMBL/GenBank/DDBJ databases">
        <title>Sequencing the genomes of 1000 actinobacteria strains.</title>
        <authorList>
            <person name="Klenk H.-P."/>
        </authorList>
    </citation>
    <scope>NUCLEOTIDE SEQUENCE [LARGE SCALE GENOMIC DNA]</scope>
    <source>
        <strain evidence="14 15">DSM 41654</strain>
    </source>
</reference>
<evidence type="ECO:0000259" key="13">
    <source>
        <dbReference type="PROSITE" id="PS52019"/>
    </source>
</evidence>
<dbReference type="GO" id="GO:0004315">
    <property type="term" value="F:3-oxoacyl-[acyl-carrier-protein] synthase activity"/>
    <property type="evidence" value="ECO:0007669"/>
    <property type="project" value="InterPro"/>
</dbReference>
<dbReference type="SUPFAM" id="SSF51735">
    <property type="entry name" value="NAD(P)-binding Rossmann-fold domains"/>
    <property type="match status" value="4"/>
</dbReference>
<dbReference type="SMART" id="SM00825">
    <property type="entry name" value="PKS_KS"/>
    <property type="match status" value="2"/>
</dbReference>
<evidence type="ECO:0000256" key="3">
    <source>
        <dbReference type="ARBA" id="ARBA00022553"/>
    </source>
</evidence>
<name>A0A7W7QYI0_KITKI</name>
<feature type="domain" description="Carrier" evidence="11">
    <location>
        <begin position="24"/>
        <end position="102"/>
    </location>
</feature>
<feature type="active site" description="Proton acceptor; for dehydratase activity" evidence="9">
    <location>
        <position position="2798"/>
    </location>
</feature>
<dbReference type="Pfam" id="PF22336">
    <property type="entry name" value="RhiE-like_linker"/>
    <property type="match status" value="1"/>
</dbReference>
<feature type="domain" description="Carrier" evidence="11">
    <location>
        <begin position="3501"/>
        <end position="3576"/>
    </location>
</feature>
<evidence type="ECO:0000256" key="2">
    <source>
        <dbReference type="ARBA" id="ARBA00022450"/>
    </source>
</evidence>
<evidence type="ECO:0000256" key="6">
    <source>
        <dbReference type="ARBA" id="ARBA00023194"/>
    </source>
</evidence>
<dbReference type="InterPro" id="IPR020841">
    <property type="entry name" value="PKS_Beta-ketoAc_synthase_dom"/>
</dbReference>
<dbReference type="PROSITE" id="PS50075">
    <property type="entry name" value="CARRIER"/>
    <property type="match status" value="3"/>
</dbReference>
<keyword evidence="6" id="KW-0045">Antibiotic biosynthesis</keyword>
<feature type="domain" description="Ketosynthase family 3 (KS3)" evidence="12">
    <location>
        <begin position="1883"/>
        <end position="2309"/>
    </location>
</feature>
<feature type="domain" description="PKS/mFAS DH" evidence="13">
    <location>
        <begin position="2766"/>
        <end position="3037"/>
    </location>
</feature>
<evidence type="ECO:0000256" key="4">
    <source>
        <dbReference type="ARBA" id="ARBA00022679"/>
    </source>
</evidence>
<dbReference type="SMART" id="SM00823">
    <property type="entry name" value="PKS_PP"/>
    <property type="match status" value="3"/>
</dbReference>
<dbReference type="Pfam" id="PF21089">
    <property type="entry name" value="PKS_DH_N"/>
    <property type="match status" value="2"/>
</dbReference>
<dbReference type="GO" id="GO:0031177">
    <property type="term" value="F:phosphopantetheine binding"/>
    <property type="evidence" value="ECO:0007669"/>
    <property type="project" value="InterPro"/>
</dbReference>
<dbReference type="Proteomes" id="UP000540506">
    <property type="component" value="Unassembled WGS sequence"/>
</dbReference>
<dbReference type="Gene3D" id="3.40.47.10">
    <property type="match status" value="2"/>
</dbReference>
<organism evidence="14 15">
    <name type="scientific">Kitasatospora kifunensis</name>
    <name type="common">Streptomyces kifunensis</name>
    <dbReference type="NCBI Taxonomy" id="58351"/>
    <lineage>
        <taxon>Bacteria</taxon>
        <taxon>Bacillati</taxon>
        <taxon>Actinomycetota</taxon>
        <taxon>Actinomycetes</taxon>
        <taxon>Kitasatosporales</taxon>
        <taxon>Streptomycetaceae</taxon>
        <taxon>Kitasatospora</taxon>
    </lineage>
</organism>
<dbReference type="Gene3D" id="3.30.70.3290">
    <property type="match status" value="2"/>
</dbReference>
<dbReference type="FunFam" id="3.40.47.10:FF:000019">
    <property type="entry name" value="Polyketide synthase type I"/>
    <property type="match status" value="2"/>
</dbReference>
<dbReference type="Pfam" id="PF00698">
    <property type="entry name" value="Acyl_transf_1"/>
    <property type="match status" value="2"/>
</dbReference>
<feature type="region of interest" description="N-terminal hotdog fold" evidence="9">
    <location>
        <begin position="2766"/>
        <end position="2885"/>
    </location>
</feature>
<dbReference type="InterPro" id="IPR020806">
    <property type="entry name" value="PKS_PP-bd"/>
</dbReference>
<evidence type="ECO:0000256" key="5">
    <source>
        <dbReference type="ARBA" id="ARBA00022737"/>
    </source>
</evidence>
<evidence type="ECO:0000259" key="11">
    <source>
        <dbReference type="PROSITE" id="PS50075"/>
    </source>
</evidence>
<dbReference type="InterPro" id="IPR013968">
    <property type="entry name" value="PKS_KR"/>
</dbReference>
<dbReference type="InterPro" id="IPR014031">
    <property type="entry name" value="Ketoacyl_synth_C"/>
</dbReference>
<feature type="domain" description="PKS/mFAS DH" evidence="13">
    <location>
        <begin position="1021"/>
        <end position="1348"/>
    </location>
</feature>
<dbReference type="GO" id="GO:0006633">
    <property type="term" value="P:fatty acid biosynthetic process"/>
    <property type="evidence" value="ECO:0007669"/>
    <property type="project" value="InterPro"/>
</dbReference>
<evidence type="ECO:0000256" key="1">
    <source>
        <dbReference type="ARBA" id="ARBA00004792"/>
    </source>
</evidence>
<dbReference type="PROSITE" id="PS52004">
    <property type="entry name" value="KS3_2"/>
    <property type="match status" value="2"/>
</dbReference>
<keyword evidence="2" id="KW-0596">Phosphopantetheine</keyword>
<dbReference type="Pfam" id="PF02801">
    <property type="entry name" value="Ketoacyl-synt_C"/>
    <property type="match status" value="2"/>
</dbReference>
<protein>
    <submittedName>
        <fullName evidence="14">Acyl transferase domain-containing protein/NADP-dependent 3-hydroxy acid dehydrogenase YdfG/acyl carrier protein</fullName>
    </submittedName>
</protein>
<dbReference type="Pfam" id="PF08659">
    <property type="entry name" value="KR"/>
    <property type="match status" value="2"/>
</dbReference>
<feature type="region of interest" description="N-terminal hotdog fold" evidence="9">
    <location>
        <begin position="1021"/>
        <end position="1144"/>
    </location>
</feature>
<feature type="region of interest" description="Disordered" evidence="10">
    <location>
        <begin position="3622"/>
        <end position="3644"/>
    </location>
</feature>
<dbReference type="InterPro" id="IPR054514">
    <property type="entry name" value="RhiE-like_linker"/>
</dbReference>
<gene>
    <name evidence="14" type="ORF">FHR34_001022</name>
</gene>
<dbReference type="InterPro" id="IPR016035">
    <property type="entry name" value="Acyl_Trfase/lysoPLipase"/>
</dbReference>
<dbReference type="InterPro" id="IPR014043">
    <property type="entry name" value="Acyl_transferase_dom"/>
</dbReference>
<sequence>MNESSSDSVLARLLAAAAPSEHRRLVLDLVSSTAVAALKAARPDAAETLDTALAFTELGFDSLASVDLQARLVAATGLDLPVTVVYECPTPAALVDRLLAAALGAVTPEPAPTANLGVADEPIAIVGIGCRFAGGVDSPGELWQLLLDGGEVLSEFPKDRGWDLERMFDEDPDTPGSSYVRSGGFLDTATEFDADFFGISPREALAMDPQQRLVLETAWQALEHAGVDPLALRGTEAGMFFGAEVQEYGPRLHEAPDGLDAYLMTGNAPSVISGRVAYVLGAVGPAVTVDTACSASLVAIHLACQSLRAGESSLALAGGVAVMGGPGVFTAFSRQRGLAPDGRCKAFAAAADGTGFAEGVGVLVLERLSEARRNNHQVLAVVRGSAVNQDGASNGLTAPSGTSQQRLIRQALANAGLTAAEVDAVDAHGTGTTLGDPIEASALIATYGQDRPEGAPLLLGSAKSNLGHTQGAAGVAGVIKMVLSMRNGFLPKSLHIDAPSPHVNWSAGAVELLTEGRPWPQTGAPRRAGVSSFGVSGTNAHVLLEHDAEAEQPLAEEPAADPTGPGVLPYVLSARGEQALRERAADLLPLLDREEVQLADLAYSLATTRASLSNRAAIVAEDREELRAALSAIASGASPSGATPTGVAGPGKLAFLFTGQGSQRLAMGRELHAAFPVFASALEEACGYLDLQLELPLTEVLFAAEGSAEAELLHRTEYAQPALFAIEVALFRLAESWGLRPDYLAGHSIGEVAAAHVAGVLTLEDAAILVAARGRLMQALPAGGAMVAVQATEAEVTPLLTGQVGLAAVNGPRAVVLSGAEQEVLRIAEELAAAGHRTKRLRVSHAFHSPLMEPMLTEFRRIAKVLKYAAPKIPIVSTVTGELSAEKLATPEYWVEHVAAQVRFADAMGWLADAGVDTFLEIGPDGVLCAMGQECLEDSAAVFAPLLRREHPEPRQAVLALAAAYSAGVPVDWARFHTGRGGRRIELPNYPFQRRRFWLERGDSLAARSDLADLGQLPASHPLLSAVVAVGADGVVLTGHLSLRARPWLGDHVIAGRVLFPGTAFVELAVRAGDHVGAGAIEELTLGAPLVLPAEGGVGIQVAVGEPDESGHRQLTIHSRADGADAGQWTQHASGVLAPAAEPLPQPLDSWPPKGAEAIDLTGVYQTLAAQGYGYGPAFQGLRAAWRHGGEVFAEVALPAELAAEAGEFGLHPALLDAALHAADLGPVRPILPGARRRESRLDARPNRPSTAQYEGDSGARPAGPPAPHADPTTSAGQALGAEPRAEVLVPFAWTGVSLHAAGAASVRVRISHPGKDTLALDFADATGAPLATVRGLVSRPVSDDEVLYAVRQSPLSVPSQPESLRIAVLAGELADADLAELTGLADPLPQAVVLHAATGPAADAAALPLAARNATARVLRVLQAWLAEDRFADSTLVVVTSPALAQAPIRGLVRSAQAENPGRFVLLEHADLPTDAELTRALATGEPELSLLGGEFTAPRLTVLPSAVNETPEWGRVLITGGTGGLGGLLARHLVTEHGVRRLVLAGRRGSAPELEAELAELGAEVAVVGCDVSDRASVAALLAAHPVDSVIHAAGTVRDGVIGSLTEEALAEVFRAKVDGACHLHELTAELDLKAFVLFSSLAAVLDGAGQGNYAAANAFLDALAEHRASLGLPATALAWGLWTGEAGMGAALDEATLARIARYGLPGLDAAHSLRLFDAAVRTGEATVVPVEVDAAAVRGRADGIPALLSGLVRPVNRRAAAARGTRDLAADSALAALPAAERDRTLLELVRTEVAAVLRHESAAAISPTRAFTEIGFDSLAAVELRNRLNSVTGLRLPATLVFDYPSPKVLAEHIRDTLFGSSPKSPAAPAVTPVNLAEDPIVIVGMSCRFPGGVESPEDLWRLVADGVDTIADFPADRGWDTEAIFDPEPGTPGKTYSREGGFLYRAAEFDADFFGISPREAVAMDPQQRLLLEVSWEAFERAGIDPATVRGTATGVFAGVMYHDYGSWLTDAPEEVAAYFGNGTLGSVVSGRVAYALGLEGPAVTVDTACSSSLVTLHLAAQALRGGECTLALAGGVTVMSTPDTFIDFSRQRGQAADGRCKSFAAAADGTGWGEGVGMLVLERRSDAERNGHRVLAVLRGSAINQDGASNGLTAPNGPSQQRVIRQALASAGLSAAQVDVVEAHGTGTTLGDPIEAQALLATYGQEHSADRPLWLGSIKSNIGHTQAAAGVAGVIKMVQAMRHGVLPKTLHVDAPSDQVDWTAGAVELLTESRPWQSEGGPRRAAVSSFGISGTNAHVILEEAQPVEDSPAAGTPPTLVALPISARSPEALGAQAERLATAGDLALADLGLALATTRSAHPYRAVVLAAERAELDAALAALSAGTDAPGLVTGAVGEGGLAFLFSGQGSQRPGMGRQWYDTFPVFAEHFDRVAAHLDPALERPLAEVVFGTDAELLGRTVYTQAALFATEVALFRLLESFGLRPDYLAGHSIGELAAAHVSGVWSLADAAKAVAARGRLMQALPEGGAMVALRASEAEVLPLLDERVSIAALNGPRSVVVSGDTEVVLELAARFERPKRLTVSHAFHSPRMDGMLAEFGAVLAELDYAEPSIPIVSTLTGRPATAAELGTPEYWVRHVRESVRFADGIAALADQGVTTFLELGPDAVLSALGPDCVAEDAQAVFASVARKDKPEVAELLAALALAHTRGADLDWPALYGDYTARAVELPTYAFQHRRFWLDAPAAKGDAGSLGQAPVDHPLVGAEIRLAASDEVVLTGRVSRATHPMLAEHAVLGTVLLPGTALVDLAIRAGDLLGLPVLEELTLQAPLLLPESTAVQLQVVAARGGAVQIFSRPVGSEETGWTTNATGLLAERGTARPEPSTQWPPAGAIEVDVTGLYERMLAEGYEYGPVFQGVKAAWRRGEEVFTELELPVAERPDAARFGLHPALLDAALHATALLDEERPADGKVLLPFAWNGVELHTGGASAARVRLTRQDGEGIRIELADGAGTPLATVSSFVTRPVAAGQLGPQQDSLFTVELTPRPELTAQGVGNRQFAVLGTDGLGLDVPLHPDLTALGDAVPDVVLLPVPTVAGDQVPAAVRSALHAVLAPLQEWLREDRYAKATLVVLTAQGLADAAVRGLVRAAQAEDPGRIVLLDVAGLGEEQLTLPLLAAALDSGEPELVLREGGIQVPRLARVQLPQADQDGPDWGTVLITGGTGGLGALVARHLVEQHAVTSLVLAGRRGLQAPEARQLQAELTELGAQVAVVACDVADRAGLAALLAEHPVRSVVHTAGVLDDALIGSLTPERIDSVLRPKVDGAWHLHELTLEREISRFVLFSSAAGTLDATGQGNYAAANVFLDALAEHRVAAGLPATALAWGLWAGAGGMGGQLGEADLERIERSGIGALDPAEGLALFDAALRAERATLVPARLDLAALRERGEEIPAVLRALVRPAVRRGAATGAGGSGGLGGAASLAQRLSTLPAADHEHAVLEAVRSQVAAVLGHDGPASIQPRRAFTELGFDSLAAVELRNKLNAVSGLRLPSTLIFDYATPAALAGYLLDRLRPQRSEAAAEEPDDARVAELLAGIPVARLRESGLLERLLKLSEAAPADPKPVAPSAPTEQEADRSSAIKNMDINDLIRTALDRNNAK</sequence>
<dbReference type="Pfam" id="PF00109">
    <property type="entry name" value="ketoacyl-synt"/>
    <property type="match status" value="2"/>
</dbReference>
<dbReference type="PROSITE" id="PS00606">
    <property type="entry name" value="KS3_1"/>
    <property type="match status" value="2"/>
</dbReference>
<dbReference type="InterPro" id="IPR016039">
    <property type="entry name" value="Thiolase-like"/>
</dbReference>
<dbReference type="InterPro" id="IPR014030">
    <property type="entry name" value="Ketoacyl_synth_N"/>
</dbReference>
<evidence type="ECO:0000256" key="7">
    <source>
        <dbReference type="ARBA" id="ARBA00023268"/>
    </source>
</evidence>
<dbReference type="PROSITE" id="PS00012">
    <property type="entry name" value="PHOSPHOPANTETHEINE"/>
    <property type="match status" value="2"/>
</dbReference>
<keyword evidence="4 14" id="KW-0808">Transferase</keyword>
<dbReference type="SMART" id="SM00827">
    <property type="entry name" value="PKS_AT"/>
    <property type="match status" value="2"/>
</dbReference>
<dbReference type="Gene3D" id="3.40.366.10">
    <property type="entry name" value="Malonyl-Coenzyme A Acyl Carrier Protein, domain 2"/>
    <property type="match status" value="2"/>
</dbReference>
<dbReference type="Gene3D" id="3.10.129.110">
    <property type="entry name" value="Polyketide synthase dehydratase"/>
    <property type="match status" value="2"/>
</dbReference>
<evidence type="ECO:0000256" key="10">
    <source>
        <dbReference type="SAM" id="MobiDB-lite"/>
    </source>
</evidence>
<dbReference type="InterPro" id="IPR001227">
    <property type="entry name" value="Ac_transferase_dom_sf"/>
</dbReference>
<dbReference type="InterPro" id="IPR049552">
    <property type="entry name" value="PKS_DH_N"/>
</dbReference>
<dbReference type="PANTHER" id="PTHR43775">
    <property type="entry name" value="FATTY ACID SYNTHASE"/>
    <property type="match status" value="1"/>
</dbReference>
<dbReference type="Gene3D" id="1.10.1200.10">
    <property type="entry name" value="ACP-like"/>
    <property type="match status" value="3"/>
</dbReference>
<dbReference type="SMART" id="SM00826">
    <property type="entry name" value="PKS_DH"/>
    <property type="match status" value="2"/>
</dbReference>
<dbReference type="InterPro" id="IPR042104">
    <property type="entry name" value="PKS_dehydratase_sf"/>
</dbReference>
<dbReference type="FunFam" id="1.10.1200.10:FF:000007">
    <property type="entry name" value="Probable polyketide synthase pks17"/>
    <property type="match status" value="2"/>
</dbReference>
<feature type="region of interest" description="Disordered" evidence="10">
    <location>
        <begin position="1229"/>
        <end position="1277"/>
    </location>
</feature>
<dbReference type="PROSITE" id="PS52019">
    <property type="entry name" value="PKS_MFAS_DH"/>
    <property type="match status" value="2"/>
</dbReference>
<dbReference type="EMBL" id="JACHJV010000001">
    <property type="protein sequence ID" value="MBB4922029.1"/>
    <property type="molecule type" value="Genomic_DNA"/>
</dbReference>
<dbReference type="InterPro" id="IPR036736">
    <property type="entry name" value="ACP-like_sf"/>
</dbReference>
<dbReference type="InterPro" id="IPR036291">
    <property type="entry name" value="NAD(P)-bd_dom_sf"/>
</dbReference>
<dbReference type="RefSeq" id="WP_184934273.1">
    <property type="nucleotide sequence ID" value="NZ_JACHJV010000001.1"/>
</dbReference>
<evidence type="ECO:0000256" key="9">
    <source>
        <dbReference type="PROSITE-ProRule" id="PRU01363"/>
    </source>
</evidence>
<feature type="active site" description="Proton acceptor; for dehydratase activity" evidence="9">
    <location>
        <position position="1052"/>
    </location>
</feature>
<feature type="domain" description="Ketosynthase family 3 (KS3)" evidence="12">
    <location>
        <begin position="120"/>
        <end position="546"/>
    </location>
</feature>
<feature type="region of interest" description="C-terminal hotdog fold" evidence="9">
    <location>
        <begin position="2897"/>
        <end position="3037"/>
    </location>
</feature>
<feature type="active site" description="Proton donor; for dehydratase activity" evidence="9">
    <location>
        <position position="1217"/>
    </location>
</feature>
<evidence type="ECO:0000256" key="8">
    <source>
        <dbReference type="ARBA" id="ARBA00023315"/>
    </source>
</evidence>
<dbReference type="SMART" id="SM01294">
    <property type="entry name" value="PKS_PP_betabranch"/>
    <property type="match status" value="2"/>
</dbReference>
<dbReference type="Pfam" id="PF00550">
    <property type="entry name" value="PP-binding"/>
    <property type="match status" value="3"/>
</dbReference>